<dbReference type="Pfam" id="PF01124">
    <property type="entry name" value="MAPEG"/>
    <property type="match status" value="1"/>
</dbReference>
<keyword evidence="9 13" id="KW-0472">Membrane</keyword>
<keyword evidence="15" id="KW-1185">Reference proteome</keyword>
<evidence type="ECO:0000256" key="12">
    <source>
        <dbReference type="ARBA" id="ARBA00049385"/>
    </source>
</evidence>
<dbReference type="RefSeq" id="WP_010568648.1">
    <property type="nucleotide sequence ID" value="NZ_AHMO02000008.1"/>
</dbReference>
<evidence type="ECO:0000256" key="8">
    <source>
        <dbReference type="ARBA" id="ARBA00022990"/>
    </source>
</evidence>
<keyword evidence="5 13" id="KW-0812">Transmembrane</keyword>
<sequence>MDYSWKIYALTTVALFLKLLTNSIIQGYYRLKTKSFTMAEDAAFFAKSEPTKEDNHIAVLVQKIFRNDLENIPIFLFLLIGYILLNSWAEGTAAYASLFVFSRIAHTIAYLKQAQPWRHLAYDLGIAVMFALSGHIVHSVLTSI</sequence>
<evidence type="ECO:0000256" key="3">
    <source>
        <dbReference type="ARBA" id="ARBA00012452"/>
    </source>
</evidence>
<keyword evidence="8" id="KW-0007">Acetylation</keyword>
<comment type="subcellular location">
    <subcellularLocation>
        <location evidence="2">Endoplasmic reticulum membrane</location>
        <topology evidence="2">Multi-pass membrane protein</topology>
    </subcellularLocation>
</comment>
<keyword evidence="7 13" id="KW-1133">Transmembrane helix</keyword>
<name>T0F2N7_9LEPT</name>
<comment type="caution">
    <text evidence="14">The sequence shown here is derived from an EMBL/GenBank/DDBJ whole genome shotgun (WGS) entry which is preliminary data.</text>
</comment>
<dbReference type="InterPro" id="IPR040162">
    <property type="entry name" value="MGST1-like"/>
</dbReference>
<evidence type="ECO:0000256" key="4">
    <source>
        <dbReference type="ARBA" id="ARBA00022679"/>
    </source>
</evidence>
<dbReference type="Gene3D" id="1.20.120.550">
    <property type="entry name" value="Membrane associated eicosanoid/glutathione metabolism-like domain"/>
    <property type="match status" value="1"/>
</dbReference>
<evidence type="ECO:0000256" key="11">
    <source>
        <dbReference type="ARBA" id="ARBA00039397"/>
    </source>
</evidence>
<dbReference type="EMBL" id="AHMO02000008">
    <property type="protein sequence ID" value="EQA45405.1"/>
    <property type="molecule type" value="Genomic_DNA"/>
</dbReference>
<evidence type="ECO:0000313" key="14">
    <source>
        <dbReference type="EMBL" id="EQA45405.1"/>
    </source>
</evidence>
<reference evidence="14" key="1">
    <citation type="submission" date="2013-05" db="EMBL/GenBank/DDBJ databases">
        <authorList>
            <person name="Harkins D.M."/>
            <person name="Durkin A.S."/>
            <person name="Brinkac L.M."/>
            <person name="Haft D.H."/>
            <person name="Selengut J.D."/>
            <person name="Sanka R."/>
            <person name="DePew J."/>
            <person name="Purushe J."/>
            <person name="Hartskeerl R.A."/>
            <person name="Ahmed A."/>
            <person name="van der Linden H."/>
            <person name="Goris M.G.A."/>
            <person name="Vinetz J.M."/>
            <person name="Sutton G.G."/>
            <person name="Nierman W.C."/>
            <person name="Fouts D.E."/>
        </authorList>
    </citation>
    <scope>NUCLEOTIDE SEQUENCE [LARGE SCALE GENOMIC DNA]</scope>
    <source>
        <strain evidence="14">5399</strain>
    </source>
</reference>
<evidence type="ECO:0000256" key="7">
    <source>
        <dbReference type="ARBA" id="ARBA00022989"/>
    </source>
</evidence>
<keyword evidence="4" id="KW-0808">Transferase</keyword>
<dbReference type="AlphaFoldDB" id="T0F2N7"/>
<dbReference type="InterPro" id="IPR023352">
    <property type="entry name" value="MAPEG-like_dom_sf"/>
</dbReference>
<comment type="subunit">
    <text evidence="10">Homotrimer; The trimer binds only one molecule of glutathione.</text>
</comment>
<dbReference type="GO" id="GO:0004364">
    <property type="term" value="F:glutathione transferase activity"/>
    <property type="evidence" value="ECO:0007669"/>
    <property type="project" value="UniProtKB-EC"/>
</dbReference>
<proteinExistence type="predicted"/>
<dbReference type="EC" id="2.5.1.18" evidence="3"/>
<feature type="transmembrane region" description="Helical" evidence="13">
    <location>
        <begin position="6"/>
        <end position="25"/>
    </location>
</feature>
<comment type="catalytic activity">
    <reaction evidence="12">
        <text>RX + glutathione = an S-substituted glutathione + a halide anion + H(+)</text>
        <dbReference type="Rhea" id="RHEA:16437"/>
        <dbReference type="ChEBI" id="CHEBI:15378"/>
        <dbReference type="ChEBI" id="CHEBI:16042"/>
        <dbReference type="ChEBI" id="CHEBI:17792"/>
        <dbReference type="ChEBI" id="CHEBI:57925"/>
        <dbReference type="ChEBI" id="CHEBI:90779"/>
        <dbReference type="EC" id="2.5.1.18"/>
    </reaction>
    <physiologicalReaction direction="left-to-right" evidence="12">
        <dbReference type="Rhea" id="RHEA:16438"/>
    </physiologicalReaction>
</comment>
<evidence type="ECO:0000256" key="10">
    <source>
        <dbReference type="ARBA" id="ARBA00038540"/>
    </source>
</evidence>
<comment type="function">
    <text evidence="1">Conjugation of reduced glutathione to a wide number of exogenous and endogenous hydrophobic electrophiles.</text>
</comment>
<evidence type="ECO:0000256" key="9">
    <source>
        <dbReference type="ARBA" id="ARBA00023136"/>
    </source>
</evidence>
<dbReference type="Proteomes" id="UP000015454">
    <property type="component" value="Unassembled WGS sequence"/>
</dbReference>
<feature type="transmembrane region" description="Helical" evidence="13">
    <location>
        <begin position="120"/>
        <end position="141"/>
    </location>
</feature>
<accession>T0F2N7</accession>
<organism evidence="14 15">
    <name type="scientific">Leptospira broomii serovar Hurstbridge str. 5399</name>
    <dbReference type="NCBI Taxonomy" id="1049789"/>
    <lineage>
        <taxon>Bacteria</taxon>
        <taxon>Pseudomonadati</taxon>
        <taxon>Spirochaetota</taxon>
        <taxon>Spirochaetia</taxon>
        <taxon>Leptospirales</taxon>
        <taxon>Leptospiraceae</taxon>
        <taxon>Leptospira</taxon>
    </lineage>
</organism>
<keyword evidence="6" id="KW-0256">Endoplasmic reticulum</keyword>
<evidence type="ECO:0000256" key="13">
    <source>
        <dbReference type="SAM" id="Phobius"/>
    </source>
</evidence>
<dbReference type="InterPro" id="IPR001129">
    <property type="entry name" value="Membr-assoc_MAPEG"/>
</dbReference>
<dbReference type="PANTHER" id="PTHR10689:SF6">
    <property type="entry name" value="MICROSOMAL GLUTATHIONE S-TRANSFERASE 1"/>
    <property type="match status" value="1"/>
</dbReference>
<evidence type="ECO:0000256" key="1">
    <source>
        <dbReference type="ARBA" id="ARBA00003701"/>
    </source>
</evidence>
<evidence type="ECO:0000256" key="6">
    <source>
        <dbReference type="ARBA" id="ARBA00022824"/>
    </source>
</evidence>
<feature type="transmembrane region" description="Helical" evidence="13">
    <location>
        <begin position="72"/>
        <end position="89"/>
    </location>
</feature>
<evidence type="ECO:0000256" key="5">
    <source>
        <dbReference type="ARBA" id="ARBA00022692"/>
    </source>
</evidence>
<evidence type="ECO:0000256" key="2">
    <source>
        <dbReference type="ARBA" id="ARBA00004477"/>
    </source>
</evidence>
<dbReference type="PANTHER" id="PTHR10689">
    <property type="entry name" value="MICROSOMAL GLUTATHIONE S-TRANSFERASE 1"/>
    <property type="match status" value="1"/>
</dbReference>
<evidence type="ECO:0000313" key="15">
    <source>
        <dbReference type="Proteomes" id="UP000015454"/>
    </source>
</evidence>
<dbReference type="SUPFAM" id="SSF161084">
    <property type="entry name" value="MAPEG domain-like"/>
    <property type="match status" value="1"/>
</dbReference>
<gene>
    <name evidence="14" type="ORF">LEP1GSC050_4045</name>
</gene>
<protein>
    <recommendedName>
        <fullName evidence="11">Microsomal glutathione S-transferase 1</fullName>
        <ecNumber evidence="3">2.5.1.18</ecNumber>
    </recommendedName>
</protein>
<dbReference type="GO" id="GO:0016020">
    <property type="term" value="C:membrane"/>
    <property type="evidence" value="ECO:0007669"/>
    <property type="project" value="InterPro"/>
</dbReference>
<dbReference type="STRING" id="1049789.LEP1GSC050_4045"/>
<dbReference type="OrthoDB" id="6365081at2"/>